<sequence>MMTQRMGPFRRCHATINPKVYMDNCIYDLCVSDGLHAMLCQALEAYADSCQEEGVTIEDWRTSARCPLPCPKNSNYTTCGTSCPTTCNPAVMPPTCDPKACVEACECQEGFVLDLNECIPQDECGCVFEGLLRGPREVFWGDTTCTKRCRCDTELRRPLCQRSRCRHGEECRVEGGIQDCYPKSYGTCAAVGATHYETFDGGSFTFQGSCVYRLAGVCEKSQELVDFQVLVQNGHEEDALSSIALVMVKVYGKTIVVKRDHPGKVMVGSVDVSSCSSTPLPSMGGGQEAVVETDFGLTVTYDWQSQVLVSVPSTYSNALCGLCGNYNGNTEDEMMMMVKNDSVTSTPGDHWKVMDIPGCMELSKVECPQRGQQPEEASQMGCGLLHQADGPFGACHAHVDAAKYFQSCVHDSCLFPHREEVACPIIARYAAACRAAGVSIGMWRTEDFCSELGPAAGSGLHKWSGMSKGSPRPWGGEAERWESHPASCLVPSPLVQWPGTLLR</sequence>
<evidence type="ECO:0000256" key="1">
    <source>
        <dbReference type="ARBA" id="ARBA00023157"/>
    </source>
</evidence>
<dbReference type="Proteomes" id="UP000694522">
    <property type="component" value="Unplaced"/>
</dbReference>
<dbReference type="Ensembl" id="ENSACOT00000014298.1">
    <property type="protein sequence ID" value="ENSACOP00000013815.1"/>
    <property type="gene ID" value="ENSACOG00000009602.1"/>
</dbReference>
<evidence type="ECO:0000256" key="2">
    <source>
        <dbReference type="ARBA" id="ARBA00023180"/>
    </source>
</evidence>
<dbReference type="GO" id="GO:0005615">
    <property type="term" value="C:extracellular space"/>
    <property type="evidence" value="ECO:0007669"/>
    <property type="project" value="TreeGrafter"/>
</dbReference>
<keyword evidence="1" id="KW-1015">Disulfide bond</keyword>
<dbReference type="CDD" id="cd19941">
    <property type="entry name" value="TIL"/>
    <property type="match status" value="1"/>
</dbReference>
<name>A0A8B9FUV1_9PSIT</name>
<dbReference type="InterPro" id="IPR001846">
    <property type="entry name" value="VWF_type-D"/>
</dbReference>
<keyword evidence="5" id="KW-1185">Reference proteome</keyword>
<reference evidence="4" key="2">
    <citation type="submission" date="2025-09" db="UniProtKB">
        <authorList>
            <consortium name="Ensembl"/>
        </authorList>
    </citation>
    <scope>IDENTIFICATION</scope>
</reference>
<dbReference type="GO" id="GO:0031012">
    <property type="term" value="C:extracellular matrix"/>
    <property type="evidence" value="ECO:0007669"/>
    <property type="project" value="TreeGrafter"/>
</dbReference>
<dbReference type="FunFam" id="2.10.25.10:FF:000055">
    <property type="entry name" value="alpha-tectorin isoform X1"/>
    <property type="match status" value="1"/>
</dbReference>
<dbReference type="AlphaFoldDB" id="A0A8B9FUV1"/>
<proteinExistence type="predicted"/>
<dbReference type="Pfam" id="PF08742">
    <property type="entry name" value="C8"/>
    <property type="match status" value="2"/>
</dbReference>
<dbReference type="InterPro" id="IPR050780">
    <property type="entry name" value="Mucin_vWF_Thrombospondin_sf"/>
</dbReference>
<dbReference type="InterPro" id="IPR036084">
    <property type="entry name" value="Ser_inhib-like_sf"/>
</dbReference>
<dbReference type="PANTHER" id="PTHR11339">
    <property type="entry name" value="EXTRACELLULAR MATRIX GLYCOPROTEIN RELATED"/>
    <property type="match status" value="1"/>
</dbReference>
<evidence type="ECO:0000313" key="4">
    <source>
        <dbReference type="Ensembl" id="ENSACOP00000013815.1"/>
    </source>
</evidence>
<accession>A0A8B9FUV1</accession>
<dbReference type="PROSITE" id="PS51233">
    <property type="entry name" value="VWFD"/>
    <property type="match status" value="1"/>
</dbReference>
<dbReference type="Gene3D" id="2.10.25.10">
    <property type="entry name" value="Laminin"/>
    <property type="match status" value="1"/>
</dbReference>
<protein>
    <recommendedName>
        <fullName evidence="3">VWFD domain-containing protein</fullName>
    </recommendedName>
</protein>
<dbReference type="Pfam" id="PF00094">
    <property type="entry name" value="VWD"/>
    <property type="match status" value="1"/>
</dbReference>
<dbReference type="InterPro" id="IPR014853">
    <property type="entry name" value="VWF/SSPO/ZAN-like_Cys-rich_dom"/>
</dbReference>
<evidence type="ECO:0000313" key="5">
    <source>
        <dbReference type="Proteomes" id="UP000694522"/>
    </source>
</evidence>
<reference evidence="4" key="1">
    <citation type="submission" date="2025-08" db="UniProtKB">
        <authorList>
            <consortium name="Ensembl"/>
        </authorList>
    </citation>
    <scope>IDENTIFICATION</scope>
</reference>
<organism evidence="4 5">
    <name type="scientific">Amazona collaria</name>
    <name type="common">yellow-billed parrot</name>
    <dbReference type="NCBI Taxonomy" id="241587"/>
    <lineage>
        <taxon>Eukaryota</taxon>
        <taxon>Metazoa</taxon>
        <taxon>Chordata</taxon>
        <taxon>Craniata</taxon>
        <taxon>Vertebrata</taxon>
        <taxon>Euteleostomi</taxon>
        <taxon>Archelosauria</taxon>
        <taxon>Archosauria</taxon>
        <taxon>Dinosauria</taxon>
        <taxon>Saurischia</taxon>
        <taxon>Theropoda</taxon>
        <taxon>Coelurosauria</taxon>
        <taxon>Aves</taxon>
        <taxon>Neognathae</taxon>
        <taxon>Neoaves</taxon>
        <taxon>Telluraves</taxon>
        <taxon>Australaves</taxon>
        <taxon>Psittaciformes</taxon>
        <taxon>Psittacidae</taxon>
        <taxon>Amazona</taxon>
    </lineage>
</organism>
<dbReference type="PANTHER" id="PTHR11339:SF374">
    <property type="entry name" value="ZONADHESIN"/>
    <property type="match status" value="1"/>
</dbReference>
<feature type="domain" description="VWFD" evidence="3">
    <location>
        <begin position="186"/>
        <end position="360"/>
    </location>
</feature>
<keyword evidence="2" id="KW-0325">Glycoprotein</keyword>
<evidence type="ECO:0000259" key="3">
    <source>
        <dbReference type="PROSITE" id="PS51233"/>
    </source>
</evidence>
<dbReference type="SUPFAM" id="SSF57567">
    <property type="entry name" value="Serine protease inhibitors"/>
    <property type="match status" value="1"/>
</dbReference>
<dbReference type="SMART" id="SM00216">
    <property type="entry name" value="VWD"/>
    <property type="match status" value="1"/>
</dbReference>
<dbReference type="InterPro" id="IPR002919">
    <property type="entry name" value="TIL_dom"/>
</dbReference>
<dbReference type="SMART" id="SM00832">
    <property type="entry name" value="C8"/>
    <property type="match status" value="2"/>
</dbReference>
<dbReference type="Pfam" id="PF01826">
    <property type="entry name" value="TIL"/>
    <property type="match status" value="1"/>
</dbReference>